<evidence type="ECO:0000256" key="1">
    <source>
        <dbReference type="SAM" id="MobiDB-lite"/>
    </source>
</evidence>
<feature type="compositionally biased region" description="Basic and acidic residues" evidence="1">
    <location>
        <begin position="81"/>
        <end position="94"/>
    </location>
</feature>
<keyword evidence="3" id="KW-1185">Reference proteome</keyword>
<name>A0AAV7U7X1_PLEWA</name>
<evidence type="ECO:0000313" key="3">
    <source>
        <dbReference type="Proteomes" id="UP001066276"/>
    </source>
</evidence>
<comment type="caution">
    <text evidence="2">The sequence shown here is derived from an EMBL/GenBank/DDBJ whole genome shotgun (WGS) entry which is preliminary data.</text>
</comment>
<proteinExistence type="predicted"/>
<feature type="region of interest" description="Disordered" evidence="1">
    <location>
        <begin position="30"/>
        <end position="58"/>
    </location>
</feature>
<dbReference type="AlphaFoldDB" id="A0AAV7U7X1"/>
<protein>
    <submittedName>
        <fullName evidence="2">Uncharacterized protein</fullName>
    </submittedName>
</protein>
<gene>
    <name evidence="2" type="ORF">NDU88_001685</name>
</gene>
<reference evidence="2" key="1">
    <citation type="journal article" date="2022" name="bioRxiv">
        <title>Sequencing and chromosome-scale assembly of the giantPleurodeles waltlgenome.</title>
        <authorList>
            <person name="Brown T."/>
            <person name="Elewa A."/>
            <person name="Iarovenko S."/>
            <person name="Subramanian E."/>
            <person name="Araus A.J."/>
            <person name="Petzold A."/>
            <person name="Susuki M."/>
            <person name="Suzuki K.-i.T."/>
            <person name="Hayashi T."/>
            <person name="Toyoda A."/>
            <person name="Oliveira C."/>
            <person name="Osipova E."/>
            <person name="Leigh N.D."/>
            <person name="Simon A."/>
            <person name="Yun M.H."/>
        </authorList>
    </citation>
    <scope>NUCLEOTIDE SEQUENCE</scope>
    <source>
        <strain evidence="2">20211129_DDA</strain>
        <tissue evidence="2">Liver</tissue>
    </source>
</reference>
<organism evidence="2 3">
    <name type="scientific">Pleurodeles waltl</name>
    <name type="common">Iberian ribbed newt</name>
    <dbReference type="NCBI Taxonomy" id="8319"/>
    <lineage>
        <taxon>Eukaryota</taxon>
        <taxon>Metazoa</taxon>
        <taxon>Chordata</taxon>
        <taxon>Craniata</taxon>
        <taxon>Vertebrata</taxon>
        <taxon>Euteleostomi</taxon>
        <taxon>Amphibia</taxon>
        <taxon>Batrachia</taxon>
        <taxon>Caudata</taxon>
        <taxon>Salamandroidea</taxon>
        <taxon>Salamandridae</taxon>
        <taxon>Pleurodelinae</taxon>
        <taxon>Pleurodeles</taxon>
    </lineage>
</organism>
<feature type="region of interest" description="Disordered" evidence="1">
    <location>
        <begin position="70"/>
        <end position="94"/>
    </location>
</feature>
<sequence>MRPLRPTPGTKECKGVKKTPVNQEMFFKKKQVYSQRSRTHDSRVTTIRSEGPTPTVRLQNLEHGLPSRAAWKSTQNQQETLRVRKNGECEEHQT</sequence>
<accession>A0AAV7U7X1</accession>
<evidence type="ECO:0000313" key="2">
    <source>
        <dbReference type="EMBL" id="KAJ1184888.1"/>
    </source>
</evidence>
<dbReference type="EMBL" id="JANPWB010000005">
    <property type="protein sequence ID" value="KAJ1184888.1"/>
    <property type="molecule type" value="Genomic_DNA"/>
</dbReference>
<dbReference type="Proteomes" id="UP001066276">
    <property type="component" value="Chromosome 3_1"/>
</dbReference>